<dbReference type="OrthoDB" id="4322177at2"/>
<protein>
    <recommendedName>
        <fullName evidence="4">SAV-6107-like HEPN domain-containing protein</fullName>
    </recommendedName>
</protein>
<name>A0A1S1RM13_9ACTN</name>
<comment type="caution">
    <text evidence="2">The sequence shown here is derived from an EMBL/GenBank/DDBJ whole genome shotgun (WGS) entry which is preliminary data.</text>
</comment>
<evidence type="ECO:0000313" key="3">
    <source>
        <dbReference type="Proteomes" id="UP000179769"/>
    </source>
</evidence>
<evidence type="ECO:0000256" key="1">
    <source>
        <dbReference type="SAM" id="MobiDB-lite"/>
    </source>
</evidence>
<proteinExistence type="predicted"/>
<dbReference type="AlphaFoldDB" id="A0A1S1RM13"/>
<accession>A0A1S1RM13</accession>
<evidence type="ECO:0000313" key="2">
    <source>
        <dbReference type="EMBL" id="OHV46859.1"/>
    </source>
</evidence>
<evidence type="ECO:0008006" key="4">
    <source>
        <dbReference type="Google" id="ProtNLM"/>
    </source>
</evidence>
<organism evidence="2 3">
    <name type="scientific">Parafrankia soli</name>
    <dbReference type="NCBI Taxonomy" id="2599596"/>
    <lineage>
        <taxon>Bacteria</taxon>
        <taxon>Bacillati</taxon>
        <taxon>Actinomycetota</taxon>
        <taxon>Actinomycetes</taxon>
        <taxon>Frankiales</taxon>
        <taxon>Frankiaceae</taxon>
        <taxon>Parafrankia</taxon>
    </lineage>
</organism>
<feature type="region of interest" description="Disordered" evidence="1">
    <location>
        <begin position="1"/>
        <end position="32"/>
    </location>
</feature>
<reference evidence="3" key="1">
    <citation type="submission" date="2016-07" db="EMBL/GenBank/DDBJ databases">
        <title>Frankia sp. NRRL B-16219 Genome sequencing.</title>
        <authorList>
            <person name="Ghodhbane-Gtari F."/>
            <person name="Swanson E."/>
            <person name="Gueddou A."/>
            <person name="Louati M."/>
            <person name="Nouioui I."/>
            <person name="Hezbri K."/>
            <person name="Abebe-Akele F."/>
            <person name="Simpson S."/>
            <person name="Morris K."/>
            <person name="Thomas K."/>
            <person name="Gtari M."/>
            <person name="Tisa L.S."/>
        </authorList>
    </citation>
    <scope>NUCLEOTIDE SEQUENCE [LARGE SCALE GENOMIC DNA]</scope>
    <source>
        <strain evidence="3">NRRL B-16219</strain>
    </source>
</reference>
<keyword evidence="3" id="KW-1185">Reference proteome</keyword>
<feature type="compositionally biased region" description="Pro residues" evidence="1">
    <location>
        <begin position="10"/>
        <end position="25"/>
    </location>
</feature>
<gene>
    <name evidence="2" type="ORF">BBK14_00905</name>
</gene>
<sequence>MTRGRRPASPRSPSPSRSPSPPQSPSPDLRLDPAVALAEADRLLRRETPAADGSWPRLCAWLLRLAVEQAVDEVWRAHGRPELVRLSMRAQLLVLPSFTDPGAADEAGAAWYALSRAGHQHAYELAPTAAELRRWHQDLCSLLPRLMAGRAQAVTPAEGGRTGG</sequence>
<dbReference type="Proteomes" id="UP000179769">
    <property type="component" value="Unassembled WGS sequence"/>
</dbReference>
<dbReference type="EMBL" id="MAXA01000001">
    <property type="protein sequence ID" value="OHV46859.1"/>
    <property type="molecule type" value="Genomic_DNA"/>
</dbReference>